<feature type="binding site" description="axial binding residue" evidence="7">
    <location>
        <position position="450"/>
    </location>
    <ligand>
        <name>heme</name>
        <dbReference type="ChEBI" id="CHEBI:30413"/>
    </ligand>
    <ligandPart>
        <name>Fe</name>
        <dbReference type="ChEBI" id="CHEBI:18248"/>
    </ligandPart>
</feature>
<dbReference type="CDD" id="cd20617">
    <property type="entry name" value="CYP1_2-like"/>
    <property type="match status" value="1"/>
</dbReference>
<evidence type="ECO:0000313" key="11">
    <source>
        <dbReference type="Proteomes" id="UP000015104"/>
    </source>
</evidence>
<dbReference type="PANTHER" id="PTHR24300:SF375">
    <property type="entry name" value="CYTOCHROME P450 FAMILY"/>
    <property type="match status" value="1"/>
</dbReference>
<dbReference type="GO" id="GO:0006805">
    <property type="term" value="P:xenobiotic metabolic process"/>
    <property type="evidence" value="ECO:0007669"/>
    <property type="project" value="TreeGrafter"/>
</dbReference>
<proteinExistence type="inferred from homology"/>
<dbReference type="HOGENOM" id="CLU_001570_22_0_1"/>
<accession>T1KGE6</accession>
<dbReference type="AlphaFoldDB" id="T1KGE6"/>
<evidence type="ECO:0000256" key="7">
    <source>
        <dbReference type="PIRSR" id="PIRSR602401-1"/>
    </source>
</evidence>
<evidence type="ECO:0000313" key="10">
    <source>
        <dbReference type="EnsemblMetazoa" id="tetur11g00530.1"/>
    </source>
</evidence>
<evidence type="ECO:0000256" key="5">
    <source>
        <dbReference type="ARBA" id="ARBA00023004"/>
    </source>
</evidence>
<feature type="transmembrane region" description="Helical" evidence="9">
    <location>
        <begin position="210"/>
        <end position="236"/>
    </location>
</feature>
<dbReference type="OrthoDB" id="6507093at2759"/>
<dbReference type="GO" id="GO:0005737">
    <property type="term" value="C:cytoplasm"/>
    <property type="evidence" value="ECO:0007669"/>
    <property type="project" value="TreeGrafter"/>
</dbReference>
<keyword evidence="6 8" id="KW-0503">Monooxygenase</keyword>
<dbReference type="PRINTS" id="PR00463">
    <property type="entry name" value="EP450I"/>
</dbReference>
<dbReference type="InterPro" id="IPR002401">
    <property type="entry name" value="Cyt_P450_E_grp-I"/>
</dbReference>
<evidence type="ECO:0000256" key="9">
    <source>
        <dbReference type="SAM" id="Phobius"/>
    </source>
</evidence>
<dbReference type="eggNOG" id="KOG0156">
    <property type="taxonomic scope" value="Eukaryota"/>
</dbReference>
<keyword evidence="5 7" id="KW-0408">Iron</keyword>
<dbReference type="GO" id="GO:0005506">
    <property type="term" value="F:iron ion binding"/>
    <property type="evidence" value="ECO:0007669"/>
    <property type="project" value="InterPro"/>
</dbReference>
<dbReference type="InterPro" id="IPR050182">
    <property type="entry name" value="Cytochrome_P450_fam2"/>
</dbReference>
<protein>
    <recommendedName>
        <fullName evidence="12">Cytochrome P450</fullName>
    </recommendedName>
</protein>
<dbReference type="Proteomes" id="UP000015104">
    <property type="component" value="Unassembled WGS sequence"/>
</dbReference>
<evidence type="ECO:0000256" key="3">
    <source>
        <dbReference type="ARBA" id="ARBA00022723"/>
    </source>
</evidence>
<evidence type="ECO:0000256" key="4">
    <source>
        <dbReference type="ARBA" id="ARBA00023002"/>
    </source>
</evidence>
<sequence length="506" mass="58145">MFSFDNDLLTKCVKLVSATCFIYIVHHLLLWIKNVRQLPSGPWGIPIFGYLPFLKQPVYLAFDELAKTHGSVYCVKLGKHNVVVVTDWDHMKEGFANECLLGRPHETFFPGLTNVRSFVEMSGQSWREQRNTALSIFRTVGFGKSLMEELIKQEIDQLMNFIEQESAEPIDLEATIMPSVSNNICILLFGHTFDYKDPNKMKLDENYHMIVKNFAFAGVTAFLPWLANILITLGIFDTAYVAKGVRWTYNYFQTEIDAHEKKFDENVIVDYLDGYLLERKKRKDKGLDPEKGNFSLEILRRNVTDFFGAGTETVTSTLVWAMLYLVAYPEIQEKIRKEIQEVIGHERKPLYADRNEMPYTMAFIYETHRVSSVIAANLLRRATVDTKIGNYNVPKETVVIFNIWSIHYDPKLWVNPTEFNPDRFLSTESGVTKAIKPAYLVPFSGGKRACPGEGLANVELFLYLTCILQRFKISTKPGVKISFDSHFGLSRRPAEMPLLKFEKIQS</sequence>
<keyword evidence="7 8" id="KW-0349">Heme</keyword>
<dbReference type="Pfam" id="PF00067">
    <property type="entry name" value="p450"/>
    <property type="match status" value="1"/>
</dbReference>
<dbReference type="PANTHER" id="PTHR24300">
    <property type="entry name" value="CYTOCHROME P450 508A4-RELATED"/>
    <property type="match status" value="1"/>
</dbReference>
<evidence type="ECO:0000256" key="8">
    <source>
        <dbReference type="RuleBase" id="RU000461"/>
    </source>
</evidence>
<reference evidence="10" key="2">
    <citation type="submission" date="2015-06" db="UniProtKB">
        <authorList>
            <consortium name="EnsemblMetazoa"/>
        </authorList>
    </citation>
    <scope>IDENTIFICATION</scope>
</reference>
<dbReference type="STRING" id="32264.T1KGE6"/>
<dbReference type="Gene3D" id="1.10.630.10">
    <property type="entry name" value="Cytochrome P450"/>
    <property type="match status" value="1"/>
</dbReference>
<keyword evidence="11" id="KW-1185">Reference proteome</keyword>
<keyword evidence="3 7" id="KW-0479">Metal-binding</keyword>
<gene>
    <name evidence="10" type="primary">107364290</name>
</gene>
<dbReference type="GO" id="GO:0020037">
    <property type="term" value="F:heme binding"/>
    <property type="evidence" value="ECO:0007669"/>
    <property type="project" value="InterPro"/>
</dbReference>
<dbReference type="KEGG" id="tut:107364290"/>
<evidence type="ECO:0000256" key="2">
    <source>
        <dbReference type="ARBA" id="ARBA00010617"/>
    </source>
</evidence>
<dbReference type="OMA" id="MMSMMLA"/>
<dbReference type="InterPro" id="IPR017972">
    <property type="entry name" value="Cyt_P450_CS"/>
</dbReference>
<feature type="transmembrane region" description="Helical" evidence="9">
    <location>
        <begin position="15"/>
        <end position="32"/>
    </location>
</feature>
<evidence type="ECO:0000256" key="6">
    <source>
        <dbReference type="ARBA" id="ARBA00023033"/>
    </source>
</evidence>
<keyword evidence="9" id="KW-0472">Membrane</keyword>
<dbReference type="FunFam" id="1.10.630.10:FF:000036">
    <property type="entry name" value="CYtochrome P450 family"/>
    <property type="match status" value="1"/>
</dbReference>
<dbReference type="GO" id="GO:0006082">
    <property type="term" value="P:organic acid metabolic process"/>
    <property type="evidence" value="ECO:0007669"/>
    <property type="project" value="TreeGrafter"/>
</dbReference>
<dbReference type="GO" id="GO:0016712">
    <property type="term" value="F:oxidoreductase activity, acting on paired donors, with incorporation or reduction of molecular oxygen, reduced flavin or flavoprotein as one donor, and incorporation of one atom of oxygen"/>
    <property type="evidence" value="ECO:0007669"/>
    <property type="project" value="TreeGrafter"/>
</dbReference>
<keyword evidence="4 8" id="KW-0560">Oxidoreductase</keyword>
<organism evidence="10 11">
    <name type="scientific">Tetranychus urticae</name>
    <name type="common">Two-spotted spider mite</name>
    <dbReference type="NCBI Taxonomy" id="32264"/>
    <lineage>
        <taxon>Eukaryota</taxon>
        <taxon>Metazoa</taxon>
        <taxon>Ecdysozoa</taxon>
        <taxon>Arthropoda</taxon>
        <taxon>Chelicerata</taxon>
        <taxon>Arachnida</taxon>
        <taxon>Acari</taxon>
        <taxon>Acariformes</taxon>
        <taxon>Trombidiformes</taxon>
        <taxon>Prostigmata</taxon>
        <taxon>Eleutherengona</taxon>
        <taxon>Raphignathae</taxon>
        <taxon>Tetranychoidea</taxon>
        <taxon>Tetranychidae</taxon>
        <taxon>Tetranychus</taxon>
    </lineage>
</organism>
<dbReference type="PRINTS" id="PR00385">
    <property type="entry name" value="P450"/>
</dbReference>
<keyword evidence="9" id="KW-1133">Transmembrane helix</keyword>
<dbReference type="PROSITE" id="PS00086">
    <property type="entry name" value="CYTOCHROME_P450"/>
    <property type="match status" value="1"/>
</dbReference>
<dbReference type="EMBL" id="CAEY01000065">
    <property type="status" value="NOT_ANNOTATED_CDS"/>
    <property type="molecule type" value="Genomic_DNA"/>
</dbReference>
<dbReference type="SUPFAM" id="SSF48264">
    <property type="entry name" value="Cytochrome P450"/>
    <property type="match status" value="1"/>
</dbReference>
<reference evidence="11" key="1">
    <citation type="submission" date="2011-08" db="EMBL/GenBank/DDBJ databases">
        <authorList>
            <person name="Rombauts S."/>
        </authorList>
    </citation>
    <scope>NUCLEOTIDE SEQUENCE</scope>
    <source>
        <strain evidence="11">London</strain>
    </source>
</reference>
<dbReference type="InterPro" id="IPR036396">
    <property type="entry name" value="Cyt_P450_sf"/>
</dbReference>
<comment type="similarity">
    <text evidence="2 8">Belongs to the cytochrome P450 family.</text>
</comment>
<dbReference type="EnsemblMetazoa" id="tetur11g00530.1">
    <property type="protein sequence ID" value="tetur11g00530.1"/>
    <property type="gene ID" value="tetur11g00530"/>
</dbReference>
<dbReference type="InterPro" id="IPR001128">
    <property type="entry name" value="Cyt_P450"/>
</dbReference>
<evidence type="ECO:0008006" key="12">
    <source>
        <dbReference type="Google" id="ProtNLM"/>
    </source>
</evidence>
<keyword evidence="9" id="KW-0812">Transmembrane</keyword>
<name>T1KGE6_TETUR</name>
<comment type="cofactor">
    <cofactor evidence="1 7">
        <name>heme</name>
        <dbReference type="ChEBI" id="CHEBI:30413"/>
    </cofactor>
</comment>
<evidence type="ECO:0000256" key="1">
    <source>
        <dbReference type="ARBA" id="ARBA00001971"/>
    </source>
</evidence>